<evidence type="ECO:0000256" key="3">
    <source>
        <dbReference type="ARBA" id="ARBA00007726"/>
    </source>
</evidence>
<dbReference type="InterPro" id="IPR036494">
    <property type="entry name" value="Ku_C_sf"/>
</dbReference>
<feature type="region of interest" description="Disordered" evidence="18">
    <location>
        <begin position="596"/>
        <end position="666"/>
    </location>
</feature>
<dbReference type="GO" id="GO:0006310">
    <property type="term" value="P:DNA recombination"/>
    <property type="evidence" value="ECO:0007669"/>
    <property type="project" value="UniProtKB-KW"/>
</dbReference>
<evidence type="ECO:0000256" key="7">
    <source>
        <dbReference type="ARBA" id="ARBA00022741"/>
    </source>
</evidence>
<dbReference type="Gene3D" id="3.40.50.410">
    <property type="entry name" value="von Willebrand factor, type A domain"/>
    <property type="match status" value="1"/>
</dbReference>
<keyword evidence="9" id="KW-0378">Hydrolase</keyword>
<gene>
    <name evidence="20" type="ORF">PNOK_0168800</name>
</gene>
<dbReference type="Gene3D" id="1.10.1600.10">
    <property type="match status" value="1"/>
</dbReference>
<dbReference type="SUPFAM" id="SSF100939">
    <property type="entry name" value="SPOC domain-like"/>
    <property type="match status" value="1"/>
</dbReference>
<dbReference type="Pfam" id="PF02735">
    <property type="entry name" value="Ku"/>
    <property type="match status" value="1"/>
</dbReference>
<dbReference type="PROSITE" id="PS50234">
    <property type="entry name" value="VWFA"/>
    <property type="match status" value="1"/>
</dbReference>
<dbReference type="FunCoup" id="A0A286UQ59">
    <property type="interactions" value="412"/>
</dbReference>
<protein>
    <recommendedName>
        <fullName evidence="5">ATP-dependent DNA helicase II subunit 2</fullName>
        <ecNumber evidence="4">3.6.4.12</ecNumber>
    </recommendedName>
    <alternativeName>
        <fullName evidence="17">ATP-dependent DNA helicase II subunit Ku80</fullName>
    </alternativeName>
</protein>
<dbReference type="FunFam" id="1.10.1600.10:FF:000002">
    <property type="entry name" value="X-ray repair cross-complementing protein 5"/>
    <property type="match status" value="1"/>
</dbReference>
<dbReference type="InterPro" id="IPR014893">
    <property type="entry name" value="Ku_PK_bind"/>
</dbReference>
<sequence length="848" mass="95553">MPTERAGYTVTMFLIDVSPSMGKLRSVEIEDNTTGEIQTVEMTNLEWALRFVLLKIQEMIYAGRKTEQCGVILFGTEETENIVADEKGGYEHVSEFIPIAQPNASTLSKLQSLTPSTEIGDPIDAIIVGIQTQDKYLGKKKSWTRKMVILTDGESPIELEDWEMTAAKISELQIYTTIVGIDFDDEEFGYEEPEKSNVKRENESFFHEFISSLQGDLGVIGTAAFALQECMRPDVKVTKSALLGSVLRLGDPDTRPEEAVELPIKMSKCTAAARPPSLKKFAKRSIEEDESTLEDTQSDTDRKDTYAQLTIETEYNVVKNRADEDENDGVESQQAEKPTEKVDSEQLIRGFKYGASYVPCPDGQFPRLSTRKGLDICGFFPEDQVRRDFAIGEVQYVWADPSSGRVQVEFSSIVKAMAERKVVAIARLVSRDEMDPKMGLLIPRQLEEVDCFLWLQMPFADDVRRYTFPPLEKLVSKKGEPITEHPFLPTEKQMDAMDKFVDAMDLMEAGEKDEEGNRTPWFDPRLSYNPAVHRIKQAVFHAATVTDLRFNPLPPPHPEITKYFEPPRKVQKRAKASLATCKEVFNIKQVPKRIAQNRKTVARHVDDDDDDLLLEGPQGNTYKTGSQSISQGLSQTQESDSKTPKKERRGTVTSDGSISSPDLRKSRLKTLQASESIIDITQSQSQSQNQSQSQSQSLGMSQTQDEVDYEFISKEEGRLLSTSNPLADLQELARSNKKINNLSEIIGALESILKEVLNSGFAARRYDELVECMQELRVLCKKQGAIDTWNHFLRNLKHEHLDSPKGSNKQFWDKLSASKESVNLIARSEAEKLGLQSNASDEEAREFL</sequence>
<keyword evidence="8" id="KW-0227">DNA damage</keyword>
<dbReference type="GO" id="GO:0000723">
    <property type="term" value="P:telomere maintenance"/>
    <property type="evidence" value="ECO:0007669"/>
    <property type="project" value="InterPro"/>
</dbReference>
<evidence type="ECO:0000256" key="2">
    <source>
        <dbReference type="ARBA" id="ARBA00004574"/>
    </source>
</evidence>
<dbReference type="Gene3D" id="1.25.40.240">
    <property type="entry name" value="Ku, C-terminal domain"/>
    <property type="match status" value="1"/>
</dbReference>
<evidence type="ECO:0000256" key="4">
    <source>
        <dbReference type="ARBA" id="ARBA00012551"/>
    </source>
</evidence>
<evidence type="ECO:0000256" key="1">
    <source>
        <dbReference type="ARBA" id="ARBA00004123"/>
    </source>
</evidence>
<comment type="caution">
    <text evidence="20">The sequence shown here is derived from an EMBL/GenBank/DDBJ whole genome shotgun (WGS) entry which is preliminary data.</text>
</comment>
<evidence type="ECO:0000256" key="18">
    <source>
        <dbReference type="SAM" id="MobiDB-lite"/>
    </source>
</evidence>
<dbReference type="EMBL" id="NBII01000002">
    <property type="protein sequence ID" value="PAV21731.1"/>
    <property type="molecule type" value="Genomic_DNA"/>
</dbReference>
<evidence type="ECO:0000256" key="12">
    <source>
        <dbReference type="ARBA" id="ARBA00022895"/>
    </source>
</evidence>
<dbReference type="PANTHER" id="PTHR12604">
    <property type="entry name" value="KU AUTOANTIGEN DNA HELICASE"/>
    <property type="match status" value="1"/>
</dbReference>
<dbReference type="GO" id="GO:0003684">
    <property type="term" value="F:damaged DNA binding"/>
    <property type="evidence" value="ECO:0007669"/>
    <property type="project" value="InterPro"/>
</dbReference>
<evidence type="ECO:0000256" key="11">
    <source>
        <dbReference type="ARBA" id="ARBA00022840"/>
    </source>
</evidence>
<dbReference type="GO" id="GO:0000781">
    <property type="term" value="C:chromosome, telomeric region"/>
    <property type="evidence" value="ECO:0007669"/>
    <property type="project" value="UniProtKB-SubCell"/>
</dbReference>
<dbReference type="GO" id="GO:0016787">
    <property type="term" value="F:hydrolase activity"/>
    <property type="evidence" value="ECO:0007669"/>
    <property type="project" value="UniProtKB-KW"/>
</dbReference>
<dbReference type="InterPro" id="IPR036465">
    <property type="entry name" value="vWFA_dom_sf"/>
</dbReference>
<keyword evidence="13" id="KW-0238">DNA-binding</keyword>
<keyword evidence="21" id="KW-1185">Reference proteome</keyword>
<feature type="region of interest" description="Disordered" evidence="18">
    <location>
        <begin position="281"/>
        <end position="301"/>
    </location>
</feature>
<dbReference type="EC" id="3.6.4.12" evidence="4"/>
<dbReference type="AlphaFoldDB" id="A0A286UQ59"/>
<evidence type="ECO:0000256" key="14">
    <source>
        <dbReference type="ARBA" id="ARBA00023172"/>
    </source>
</evidence>
<dbReference type="InterPro" id="IPR016194">
    <property type="entry name" value="SPOC-like_C_dom_sf"/>
</dbReference>
<evidence type="ECO:0000256" key="15">
    <source>
        <dbReference type="ARBA" id="ARBA00023204"/>
    </source>
</evidence>
<dbReference type="GO" id="GO:0042162">
    <property type="term" value="F:telomeric DNA binding"/>
    <property type="evidence" value="ECO:0007669"/>
    <property type="project" value="InterPro"/>
</dbReference>
<feature type="compositionally biased region" description="Polar residues" evidence="18">
    <location>
        <begin position="651"/>
        <end position="660"/>
    </location>
</feature>
<keyword evidence="6" id="KW-0158">Chromosome</keyword>
<dbReference type="InterPro" id="IPR024193">
    <property type="entry name" value="Ku80"/>
</dbReference>
<evidence type="ECO:0000256" key="6">
    <source>
        <dbReference type="ARBA" id="ARBA00022454"/>
    </source>
</evidence>
<feature type="compositionally biased region" description="Polar residues" evidence="18">
    <location>
        <begin position="618"/>
        <end position="638"/>
    </location>
</feature>
<dbReference type="Proteomes" id="UP000217199">
    <property type="component" value="Unassembled WGS sequence"/>
</dbReference>
<dbReference type="GO" id="GO:0003678">
    <property type="term" value="F:DNA helicase activity"/>
    <property type="evidence" value="ECO:0007669"/>
    <property type="project" value="UniProtKB-EC"/>
</dbReference>
<keyword evidence="14" id="KW-0233">DNA recombination</keyword>
<evidence type="ECO:0000256" key="8">
    <source>
        <dbReference type="ARBA" id="ARBA00022763"/>
    </source>
</evidence>
<keyword evidence="16" id="KW-0539">Nucleus</keyword>
<proteinExistence type="inferred from homology"/>
<dbReference type="GO" id="GO:0003690">
    <property type="term" value="F:double-stranded DNA binding"/>
    <property type="evidence" value="ECO:0007669"/>
    <property type="project" value="TreeGrafter"/>
</dbReference>
<reference evidence="20 21" key="1">
    <citation type="journal article" date="2017" name="Mol. Ecol.">
        <title>Comparative and population genomic landscape of Phellinus noxius: A hypervariable fungus causing root rot in trees.</title>
        <authorList>
            <person name="Chung C.L."/>
            <person name="Lee T.J."/>
            <person name="Akiba M."/>
            <person name="Lee H.H."/>
            <person name="Kuo T.H."/>
            <person name="Liu D."/>
            <person name="Ke H.M."/>
            <person name="Yokoi T."/>
            <person name="Roa M.B."/>
            <person name="Lu M.J."/>
            <person name="Chang Y.Y."/>
            <person name="Ann P.J."/>
            <person name="Tsai J.N."/>
            <person name="Chen C.Y."/>
            <person name="Tzean S.S."/>
            <person name="Ota Y."/>
            <person name="Hattori T."/>
            <person name="Sahashi N."/>
            <person name="Liou R.F."/>
            <person name="Kikuchi T."/>
            <person name="Tsai I.J."/>
        </authorList>
    </citation>
    <scope>NUCLEOTIDE SEQUENCE [LARGE SCALE GENOMIC DNA]</scope>
    <source>
        <strain evidence="20 21">FFPRI411160</strain>
    </source>
</reference>
<evidence type="ECO:0000256" key="16">
    <source>
        <dbReference type="ARBA" id="ARBA00023242"/>
    </source>
</evidence>
<evidence type="ECO:0000256" key="10">
    <source>
        <dbReference type="ARBA" id="ARBA00022806"/>
    </source>
</evidence>
<dbReference type="InterPro" id="IPR005161">
    <property type="entry name" value="Ku_N"/>
</dbReference>
<dbReference type="GO" id="GO:0043564">
    <property type="term" value="C:Ku70:Ku80 complex"/>
    <property type="evidence" value="ECO:0007669"/>
    <property type="project" value="InterPro"/>
</dbReference>
<feature type="region of interest" description="Disordered" evidence="18">
    <location>
        <begin position="681"/>
        <end position="705"/>
    </location>
</feature>
<evidence type="ECO:0000313" key="21">
    <source>
        <dbReference type="Proteomes" id="UP000217199"/>
    </source>
</evidence>
<keyword evidence="10" id="KW-0347">Helicase</keyword>
<keyword evidence="7" id="KW-0547">Nucleotide-binding</keyword>
<feature type="compositionally biased region" description="Acidic residues" evidence="18">
    <location>
        <begin position="287"/>
        <end position="298"/>
    </location>
</feature>
<dbReference type="STRING" id="2282107.A0A286UQ59"/>
<feature type="compositionally biased region" description="Low complexity" evidence="18">
    <location>
        <begin position="682"/>
        <end position="704"/>
    </location>
</feature>
<comment type="similarity">
    <text evidence="3">Belongs to the ku80 family.</text>
</comment>
<keyword evidence="15" id="KW-0234">DNA repair</keyword>
<keyword evidence="12" id="KW-0779">Telomere</keyword>
<dbReference type="OrthoDB" id="30826at2759"/>
<dbReference type="SUPFAM" id="SSF53300">
    <property type="entry name" value="vWA-like"/>
    <property type="match status" value="1"/>
</dbReference>
<feature type="domain" description="VWFA" evidence="19">
    <location>
        <begin position="10"/>
        <end position="235"/>
    </location>
</feature>
<dbReference type="GO" id="GO:0005524">
    <property type="term" value="F:ATP binding"/>
    <property type="evidence" value="ECO:0007669"/>
    <property type="project" value="UniProtKB-KW"/>
</dbReference>
<evidence type="ECO:0000256" key="5">
    <source>
        <dbReference type="ARBA" id="ARBA00021792"/>
    </source>
</evidence>
<comment type="subcellular location">
    <subcellularLocation>
        <location evidence="2">Chromosome</location>
        <location evidence="2">Telomere</location>
    </subcellularLocation>
    <subcellularLocation>
        <location evidence="1">Nucleus</location>
    </subcellularLocation>
</comment>
<organism evidence="20 21">
    <name type="scientific">Pyrrhoderma noxium</name>
    <dbReference type="NCBI Taxonomy" id="2282107"/>
    <lineage>
        <taxon>Eukaryota</taxon>
        <taxon>Fungi</taxon>
        <taxon>Dikarya</taxon>
        <taxon>Basidiomycota</taxon>
        <taxon>Agaricomycotina</taxon>
        <taxon>Agaricomycetes</taxon>
        <taxon>Hymenochaetales</taxon>
        <taxon>Hymenochaetaceae</taxon>
        <taxon>Pyrrhoderma</taxon>
    </lineage>
</organism>
<keyword evidence="11" id="KW-0067">ATP-binding</keyword>
<dbReference type="InterPro" id="IPR002035">
    <property type="entry name" value="VWF_A"/>
</dbReference>
<name>A0A286UQ59_9AGAM</name>
<evidence type="ECO:0000256" key="13">
    <source>
        <dbReference type="ARBA" id="ARBA00023125"/>
    </source>
</evidence>
<dbReference type="GO" id="GO:0006303">
    <property type="term" value="P:double-strand break repair via nonhomologous end joining"/>
    <property type="evidence" value="ECO:0007669"/>
    <property type="project" value="InterPro"/>
</dbReference>
<evidence type="ECO:0000256" key="9">
    <source>
        <dbReference type="ARBA" id="ARBA00022801"/>
    </source>
</evidence>
<accession>A0A286UQ59</accession>
<dbReference type="CDD" id="cd00873">
    <property type="entry name" value="KU80"/>
    <property type="match status" value="1"/>
</dbReference>
<dbReference type="Pfam" id="PF03731">
    <property type="entry name" value="Ku_N"/>
    <property type="match status" value="1"/>
</dbReference>
<dbReference type="InterPro" id="IPR006164">
    <property type="entry name" value="DNA_bd_Ku70/Ku80"/>
</dbReference>
<dbReference type="FunFam" id="3.40.50.410:FF:000073">
    <property type="entry name" value="ATP-dependent DNA helicase II subunit 2"/>
    <property type="match status" value="1"/>
</dbReference>
<feature type="region of interest" description="Disordered" evidence="18">
    <location>
        <begin position="317"/>
        <end position="343"/>
    </location>
</feature>
<dbReference type="SUPFAM" id="SSF101420">
    <property type="entry name" value="C-terminal domain of Ku80"/>
    <property type="match status" value="1"/>
</dbReference>
<evidence type="ECO:0000256" key="17">
    <source>
        <dbReference type="ARBA" id="ARBA00031847"/>
    </source>
</evidence>
<dbReference type="Pfam" id="PF08785">
    <property type="entry name" value="Ku_PK_bind"/>
    <property type="match status" value="1"/>
</dbReference>
<dbReference type="Gene3D" id="2.40.290.10">
    <property type="match status" value="1"/>
</dbReference>
<evidence type="ECO:0000259" key="19">
    <source>
        <dbReference type="PROSITE" id="PS50234"/>
    </source>
</evidence>
<dbReference type="SMART" id="SM00559">
    <property type="entry name" value="Ku78"/>
    <property type="match status" value="1"/>
</dbReference>
<evidence type="ECO:0000313" key="20">
    <source>
        <dbReference type="EMBL" id="PAV21731.1"/>
    </source>
</evidence>
<dbReference type="InParanoid" id="A0A286UQ59"/>
<dbReference type="PANTHER" id="PTHR12604:SF4">
    <property type="entry name" value="X-RAY REPAIR CROSS-COMPLEMENTING PROTEIN 5"/>
    <property type="match status" value="1"/>
</dbReference>